<name>A0ABR9N4X7_9MICO</name>
<dbReference type="InterPro" id="IPR002734">
    <property type="entry name" value="RibDG_C"/>
</dbReference>
<sequence>MGTLRYIANTSLDGYVADAEGNFDWTDPTPQVHAAINALERETRVELLGRRMYEVLKVWQDITDTFFGRPAEPVEREFGELWRGFDKIVYSRTLLDVDTPRTTLERSFDLDAVRELVASTDGVVTVGGAELAGQALQAGLVSDLHLFVYPVVVGGGTSALPHGMRLDLAWDRTETFPNGVVHLRYTVA</sequence>
<comment type="caution">
    <text evidence="2">The sequence shown here is derived from an EMBL/GenBank/DDBJ whole genome shotgun (WGS) entry which is preliminary data.</text>
</comment>
<dbReference type="Proteomes" id="UP000625527">
    <property type="component" value="Unassembled WGS sequence"/>
</dbReference>
<dbReference type="InterPro" id="IPR050765">
    <property type="entry name" value="Riboflavin_Biosynth_HTPR"/>
</dbReference>
<dbReference type="RefSeq" id="WP_192864921.1">
    <property type="nucleotide sequence ID" value="NZ_JADAQT010000108.1"/>
</dbReference>
<reference evidence="2 3" key="1">
    <citation type="submission" date="2020-10" db="EMBL/GenBank/DDBJ databases">
        <title>Myceligenerans pegani sp. nov., an endophytic actinomycete isolated from Peganum harmala L. in Xinjiang, China.</title>
        <authorList>
            <person name="Xin L."/>
        </authorList>
    </citation>
    <scope>NUCLEOTIDE SEQUENCE [LARGE SCALE GENOMIC DNA]</scope>
    <source>
        <strain evidence="2 3">TRM65318</strain>
    </source>
</reference>
<dbReference type="Pfam" id="PF01872">
    <property type="entry name" value="RibD_C"/>
    <property type="match status" value="1"/>
</dbReference>
<dbReference type="InterPro" id="IPR024072">
    <property type="entry name" value="DHFR-like_dom_sf"/>
</dbReference>
<protein>
    <submittedName>
        <fullName evidence="2">Dihydrofolate reductase family protein</fullName>
    </submittedName>
</protein>
<dbReference type="PANTHER" id="PTHR38011">
    <property type="entry name" value="DIHYDROFOLATE REDUCTASE FAMILY PROTEIN (AFU_ORTHOLOGUE AFUA_8G06820)"/>
    <property type="match status" value="1"/>
</dbReference>
<keyword evidence="3" id="KW-1185">Reference proteome</keyword>
<evidence type="ECO:0000313" key="2">
    <source>
        <dbReference type="EMBL" id="MBE1878395.1"/>
    </source>
</evidence>
<accession>A0ABR9N4X7</accession>
<dbReference type="SUPFAM" id="SSF53597">
    <property type="entry name" value="Dihydrofolate reductase-like"/>
    <property type="match status" value="1"/>
</dbReference>
<feature type="domain" description="Bacterial bifunctional deaminase-reductase C-terminal" evidence="1">
    <location>
        <begin position="8"/>
        <end position="181"/>
    </location>
</feature>
<evidence type="ECO:0000313" key="3">
    <source>
        <dbReference type="Proteomes" id="UP000625527"/>
    </source>
</evidence>
<evidence type="ECO:0000259" key="1">
    <source>
        <dbReference type="Pfam" id="PF01872"/>
    </source>
</evidence>
<dbReference type="Gene3D" id="3.40.430.10">
    <property type="entry name" value="Dihydrofolate Reductase, subunit A"/>
    <property type="match status" value="1"/>
</dbReference>
<dbReference type="EMBL" id="JADAQT010000108">
    <property type="protein sequence ID" value="MBE1878395.1"/>
    <property type="molecule type" value="Genomic_DNA"/>
</dbReference>
<organism evidence="2 3">
    <name type="scientific">Myceligenerans pegani</name>
    <dbReference type="NCBI Taxonomy" id="2776917"/>
    <lineage>
        <taxon>Bacteria</taxon>
        <taxon>Bacillati</taxon>
        <taxon>Actinomycetota</taxon>
        <taxon>Actinomycetes</taxon>
        <taxon>Micrococcales</taxon>
        <taxon>Promicromonosporaceae</taxon>
        <taxon>Myceligenerans</taxon>
    </lineage>
</organism>
<proteinExistence type="predicted"/>
<dbReference type="PANTHER" id="PTHR38011:SF11">
    <property type="entry name" value="2,5-DIAMINO-6-RIBOSYLAMINO-4(3H)-PYRIMIDINONE 5'-PHOSPHATE REDUCTASE"/>
    <property type="match status" value="1"/>
</dbReference>
<gene>
    <name evidence="2" type="ORF">IHE71_22110</name>
</gene>